<comment type="caution">
    <text evidence="7">The sequence shown here is derived from an EMBL/GenBank/DDBJ whole genome shotgun (WGS) entry which is preliminary data.</text>
</comment>
<evidence type="ECO:0000313" key="7">
    <source>
        <dbReference type="EMBL" id="NXB44145.1"/>
    </source>
</evidence>
<dbReference type="GO" id="GO:0007608">
    <property type="term" value="P:sensory perception of smell"/>
    <property type="evidence" value="ECO:0007669"/>
    <property type="project" value="UniProtKB-KW"/>
</dbReference>
<keyword evidence="5" id="KW-0675">Receptor</keyword>
<evidence type="ECO:0000256" key="6">
    <source>
        <dbReference type="SAM" id="Phobius"/>
    </source>
</evidence>
<comment type="subcellular location">
    <subcellularLocation>
        <location evidence="1">Cell membrane</location>
        <topology evidence="1">Multi-pass membrane protein</topology>
    </subcellularLocation>
</comment>
<feature type="transmembrane region" description="Helical" evidence="6">
    <location>
        <begin position="20"/>
        <end position="43"/>
    </location>
</feature>
<proteinExistence type="predicted"/>
<keyword evidence="6" id="KW-0472">Membrane</keyword>
<dbReference type="EMBL" id="VZTC01001946">
    <property type="protein sequence ID" value="NXB44145.1"/>
    <property type="molecule type" value="Genomic_DNA"/>
</dbReference>
<dbReference type="AlphaFoldDB" id="A0A7K8DXD6"/>
<accession>A0A7K8DXD6</accession>
<evidence type="ECO:0000256" key="1">
    <source>
        <dbReference type="ARBA" id="ARBA00004651"/>
    </source>
</evidence>
<evidence type="ECO:0000256" key="5">
    <source>
        <dbReference type="ARBA" id="ARBA00023170"/>
    </source>
</evidence>
<name>A0A7K8DXD6_LEURO</name>
<evidence type="ECO:0000256" key="3">
    <source>
        <dbReference type="ARBA" id="ARBA00022725"/>
    </source>
</evidence>
<keyword evidence="4" id="KW-0297">G-protein coupled receptor</keyword>
<keyword evidence="4" id="KW-0807">Transducer</keyword>
<dbReference type="PANTHER" id="PTHR26452">
    <property type="entry name" value="OLFACTORY RECEPTOR"/>
    <property type="match status" value="1"/>
</dbReference>
<keyword evidence="3" id="KW-0552">Olfaction</keyword>
<keyword evidence="8" id="KW-1185">Reference proteome</keyword>
<feature type="non-terminal residue" evidence="7">
    <location>
        <position position="1"/>
    </location>
</feature>
<evidence type="ECO:0000256" key="2">
    <source>
        <dbReference type="ARBA" id="ARBA00022475"/>
    </source>
</evidence>
<dbReference type="InterPro" id="IPR050516">
    <property type="entry name" value="Olfactory_GPCR"/>
</dbReference>
<evidence type="ECO:0000313" key="8">
    <source>
        <dbReference type="Proteomes" id="UP000522331"/>
    </source>
</evidence>
<keyword evidence="6" id="KW-0812">Transmembrane</keyword>
<keyword evidence="2" id="KW-1003">Cell membrane</keyword>
<sequence length="110" mass="12303">SNSSSSTQFLLLAFADPPELQLLHLGHFLGISLATLLGFDLIIPVRVCNHQLHTPRDFFLLSLSLLYQGSICTTVPKTMANSLWDTSSTSYQEWAAPDFFLYLFLGTEYS</sequence>
<protein>
    <submittedName>
        <fullName evidence="7">O14I1 protein</fullName>
    </submittedName>
</protein>
<organism evidence="7 8">
    <name type="scientific">Leucopsar rothschildi</name>
    <name type="common">Bali myna</name>
    <name type="synonym">Rothschild's mynah</name>
    <dbReference type="NCBI Taxonomy" id="127929"/>
    <lineage>
        <taxon>Eukaryota</taxon>
        <taxon>Metazoa</taxon>
        <taxon>Chordata</taxon>
        <taxon>Craniata</taxon>
        <taxon>Vertebrata</taxon>
        <taxon>Euteleostomi</taxon>
        <taxon>Archelosauria</taxon>
        <taxon>Archosauria</taxon>
        <taxon>Dinosauria</taxon>
        <taxon>Saurischia</taxon>
        <taxon>Theropoda</taxon>
        <taxon>Coelurosauria</taxon>
        <taxon>Aves</taxon>
        <taxon>Neognathae</taxon>
        <taxon>Neoaves</taxon>
        <taxon>Telluraves</taxon>
        <taxon>Australaves</taxon>
        <taxon>Passeriformes</taxon>
        <taxon>Sturnidae</taxon>
        <taxon>Leucopsar</taxon>
    </lineage>
</organism>
<keyword evidence="6" id="KW-1133">Transmembrane helix</keyword>
<gene>
    <name evidence="7" type="primary">Or14i1_3</name>
    <name evidence="7" type="ORF">LEUROT_R01267</name>
</gene>
<keyword evidence="3" id="KW-0716">Sensory transduction</keyword>
<reference evidence="7 8" key="1">
    <citation type="submission" date="2019-09" db="EMBL/GenBank/DDBJ databases">
        <title>Bird 10,000 Genomes (B10K) Project - Family phase.</title>
        <authorList>
            <person name="Zhang G."/>
        </authorList>
    </citation>
    <scope>NUCLEOTIDE SEQUENCE [LARGE SCALE GENOMIC DNA]</scope>
    <source>
        <strain evidence="7">B10K-DU-002-02</strain>
        <tissue evidence="7">Muscle</tissue>
    </source>
</reference>
<dbReference type="SUPFAM" id="SSF81321">
    <property type="entry name" value="Family A G protein-coupled receptor-like"/>
    <property type="match status" value="1"/>
</dbReference>
<dbReference type="GO" id="GO:0005886">
    <property type="term" value="C:plasma membrane"/>
    <property type="evidence" value="ECO:0007669"/>
    <property type="project" value="UniProtKB-SubCell"/>
</dbReference>
<feature type="non-terminal residue" evidence="7">
    <location>
        <position position="110"/>
    </location>
</feature>
<dbReference type="GO" id="GO:0004930">
    <property type="term" value="F:G protein-coupled receptor activity"/>
    <property type="evidence" value="ECO:0007669"/>
    <property type="project" value="UniProtKB-KW"/>
</dbReference>
<dbReference type="Proteomes" id="UP000522331">
    <property type="component" value="Unassembled WGS sequence"/>
</dbReference>
<evidence type="ECO:0000256" key="4">
    <source>
        <dbReference type="ARBA" id="ARBA00023040"/>
    </source>
</evidence>